<dbReference type="Gene3D" id="1.20.1290.10">
    <property type="entry name" value="AhpD-like"/>
    <property type="match status" value="1"/>
</dbReference>
<name>A0A1G7T779_9EURY</name>
<gene>
    <name evidence="2" type="ORF">SAMN05216218_12321</name>
</gene>
<dbReference type="InterPro" id="IPR003779">
    <property type="entry name" value="CMD-like"/>
</dbReference>
<keyword evidence="3" id="KW-1185">Reference proteome</keyword>
<dbReference type="RefSeq" id="WP_092695346.1">
    <property type="nucleotide sequence ID" value="NZ_FNBK01000023.1"/>
</dbReference>
<feature type="domain" description="Carboxymuconolactone decarboxylase-like" evidence="1">
    <location>
        <begin position="47"/>
        <end position="109"/>
    </location>
</feature>
<organism evidence="2 3">
    <name type="scientific">Halorientalis regularis</name>
    <dbReference type="NCBI Taxonomy" id="660518"/>
    <lineage>
        <taxon>Archaea</taxon>
        <taxon>Methanobacteriati</taxon>
        <taxon>Methanobacteriota</taxon>
        <taxon>Stenosarchaea group</taxon>
        <taxon>Halobacteria</taxon>
        <taxon>Halobacteriales</taxon>
        <taxon>Haloarculaceae</taxon>
        <taxon>Halorientalis</taxon>
    </lineage>
</organism>
<dbReference type="OrthoDB" id="275387at2157"/>
<evidence type="ECO:0000313" key="3">
    <source>
        <dbReference type="Proteomes" id="UP000199076"/>
    </source>
</evidence>
<dbReference type="GO" id="GO:0051920">
    <property type="term" value="F:peroxiredoxin activity"/>
    <property type="evidence" value="ECO:0007669"/>
    <property type="project" value="InterPro"/>
</dbReference>
<dbReference type="InterPro" id="IPR029032">
    <property type="entry name" value="AhpD-like"/>
</dbReference>
<dbReference type="Proteomes" id="UP000199076">
    <property type="component" value="Unassembled WGS sequence"/>
</dbReference>
<evidence type="ECO:0000259" key="1">
    <source>
        <dbReference type="Pfam" id="PF02627"/>
    </source>
</evidence>
<dbReference type="AlphaFoldDB" id="A0A1G7T779"/>
<evidence type="ECO:0000313" key="2">
    <source>
        <dbReference type="EMBL" id="SDG30874.1"/>
    </source>
</evidence>
<dbReference type="STRING" id="660518.SAMN05216218_12321"/>
<proteinExistence type="predicted"/>
<dbReference type="Pfam" id="PF02627">
    <property type="entry name" value="CMD"/>
    <property type="match status" value="1"/>
</dbReference>
<dbReference type="PANTHER" id="PTHR34846">
    <property type="entry name" value="4-CARBOXYMUCONOLACTONE DECARBOXYLASE FAMILY PROTEIN (AFU_ORTHOLOGUE AFUA_6G11590)"/>
    <property type="match status" value="1"/>
</dbReference>
<dbReference type="PANTHER" id="PTHR34846:SF11">
    <property type="entry name" value="4-CARBOXYMUCONOLACTONE DECARBOXYLASE FAMILY PROTEIN (AFU_ORTHOLOGUE AFUA_6G11590)"/>
    <property type="match status" value="1"/>
</dbReference>
<sequence length="185" mass="20336">MSLEREPRVPFLDDREQLPAEGHAQYDALVESRGDVRGPFGVLLHSPELAGRIGRLGAYVRFEGVLSDESRELAVLATARAFDCAFEWAIHAPIAREAGITERTLDAIVDRNLGALSDRAASVIRYSWELFDDHAVSQETYDAVESRFGTDSVVELTATIGYYAMLACVLNGFDVAPAERTPFDG</sequence>
<dbReference type="SUPFAM" id="SSF69118">
    <property type="entry name" value="AhpD-like"/>
    <property type="match status" value="1"/>
</dbReference>
<dbReference type="EMBL" id="FNBK01000023">
    <property type="protein sequence ID" value="SDG30874.1"/>
    <property type="molecule type" value="Genomic_DNA"/>
</dbReference>
<reference evidence="3" key="1">
    <citation type="submission" date="2016-10" db="EMBL/GenBank/DDBJ databases">
        <authorList>
            <person name="Varghese N."/>
            <person name="Submissions S."/>
        </authorList>
    </citation>
    <scope>NUCLEOTIDE SEQUENCE [LARGE SCALE GENOMIC DNA]</scope>
    <source>
        <strain evidence="3">IBRC-M 10760</strain>
    </source>
</reference>
<protein>
    <submittedName>
        <fullName evidence="2">4-carboxymuconolactone decarboxylase</fullName>
    </submittedName>
</protein>
<accession>A0A1G7T779</accession>